<dbReference type="InterPro" id="IPR013517">
    <property type="entry name" value="FG-GAP"/>
</dbReference>
<dbReference type="AlphaFoldDB" id="A0AAE3EV05"/>
<feature type="signal peptide" evidence="2">
    <location>
        <begin position="1"/>
        <end position="24"/>
    </location>
</feature>
<dbReference type="InterPro" id="IPR027039">
    <property type="entry name" value="Crtac1"/>
</dbReference>
<dbReference type="Pfam" id="PF07593">
    <property type="entry name" value="UnbV_ASPIC"/>
    <property type="match status" value="1"/>
</dbReference>
<dbReference type="PANTHER" id="PTHR16026">
    <property type="entry name" value="CARTILAGE ACIDIC PROTEIN 1"/>
    <property type="match status" value="1"/>
</dbReference>
<protein>
    <submittedName>
        <fullName evidence="4">VCBS repeat-containing protein</fullName>
    </submittedName>
</protein>
<dbReference type="PANTHER" id="PTHR16026:SF0">
    <property type="entry name" value="CARTILAGE ACIDIC PROTEIN 1"/>
    <property type="match status" value="1"/>
</dbReference>
<proteinExistence type="predicted"/>
<sequence>MKNCFLKFVSIACCLMLACIGCKQKEPNPIPISEAKNSPLFTLMSEDSTKIDFINTLTEGLNANVLMYEYLYNGGGVATGDFNGDGLIDIYFSSNMADNKLYINKGKLEFQEATLAAGVGGRPGPWKTGVTAADVNGDGKLDLYLCYSGALPDQKRKNQLFINMGNNDNNIPIFEEKAEEYGLASAAFSNQAYFFDYDRDGDLDAILLNHNPKSLPILNEVKTAALLKKGDPLRGVRLYNQQDGVFKDVTEKSGISGSALTYGLGLGISDLDNDGWLDFYVSNDYDVPDYLYMNNGDGTFTNKIEESLGHTSHFSMGNNISDINNDGWQDIFTLDMLPEDNRRQKLLLSPDNYEKFDLNVRSGFYYQYMRNMLQLNNGNGTFSEIGQLMGISNTDWSWAPLLADFDNDGWKDLYVTNGYFRDYTNLDFINYMNSYVQSKGRLVRADVLEIIDKMPASNITNYVFRNENGFKFSDETKDWGMHQSSNSNGAAYADLDNDGDLDVVVNNINQTAFIYRNESQNLERNYLQVKLIGEGFNTQGIGAKVSVFSQNGIQTQEQLPARGYLSSVSPILNFGLGNQDKIDSLTVRWNSGKLQTLVSLNANRRITLEEKSAKMGREPDQLPIQPIFKEIPSPINYTNGKIEINDFKRQSLLIHQFSHTGPCMAKGDLNNDGLEDVFIGGSEGQSASIYIQQKNHSFLELSQQAFVSDKDSHDTDVAIFDANGDGNADIYVASGGYHDYLEHDVRLQDRLYLGDGKGNFVKSTNALPLKRISTGSVAAGDVNGDGFLDLFVGGKVIPGRYPETPTSLLLINDGKGHFTDQIASLAPKLQKLGMITDAVWTDLNHDKALDLVVVGEWMPISVFINKDGKLVNQTSQYFDRTYSGWWNTVEISDLNKDGNPDIIVGNMGTNTQFKVTPDQPAELYYNDYDKNGSVDPIFCYYIQGKSYSYLTRDELLGQLSGLRSRFTNYESYSNSTLQDILSPTDVAESGKLTATDMETMLFMGSSSGKFKKQPLPVQAQYSPVYSIVITDVDKDGNNDLILFGNDDYFKLRLGKFDANYGTLLLCDKNGEFQYVDQLHSGLNINGDVRGVLQINQMLLIGINENKLKTYELLK</sequence>
<dbReference type="Proteomes" id="UP001200642">
    <property type="component" value="Unassembled WGS sequence"/>
</dbReference>
<evidence type="ECO:0000256" key="1">
    <source>
        <dbReference type="ARBA" id="ARBA00022729"/>
    </source>
</evidence>
<dbReference type="Gene3D" id="2.130.10.130">
    <property type="entry name" value="Integrin alpha, N-terminal"/>
    <property type="match status" value="5"/>
</dbReference>
<feature type="domain" description="ASPIC/UnbV" evidence="3">
    <location>
        <begin position="540"/>
        <end position="607"/>
    </location>
</feature>
<reference evidence="4" key="1">
    <citation type="submission" date="2023-02" db="EMBL/GenBank/DDBJ databases">
        <title>Genome of Flavobacteriaceae gen. nov. sp. strain F89.</title>
        <authorList>
            <person name="Wang Y."/>
        </authorList>
    </citation>
    <scope>NUCLEOTIDE SEQUENCE</scope>
    <source>
        <strain evidence="4">F89</strain>
    </source>
</reference>
<feature type="chain" id="PRO_5042030846" evidence="2">
    <location>
        <begin position="25"/>
        <end position="1114"/>
    </location>
</feature>
<name>A0AAE3EV05_9FLAO</name>
<dbReference type="PROSITE" id="PS51257">
    <property type="entry name" value="PROKAR_LIPOPROTEIN"/>
    <property type="match status" value="1"/>
</dbReference>
<dbReference type="InterPro" id="IPR028994">
    <property type="entry name" value="Integrin_alpha_N"/>
</dbReference>
<keyword evidence="1 2" id="KW-0732">Signal</keyword>
<dbReference type="Pfam" id="PF13517">
    <property type="entry name" value="FG-GAP_3"/>
    <property type="match status" value="7"/>
</dbReference>
<evidence type="ECO:0000259" key="3">
    <source>
        <dbReference type="Pfam" id="PF07593"/>
    </source>
</evidence>
<dbReference type="RefSeq" id="WP_317902611.1">
    <property type="nucleotide sequence ID" value="NZ_JAIRBC010000016.1"/>
</dbReference>
<dbReference type="SUPFAM" id="SSF69318">
    <property type="entry name" value="Integrin alpha N-terminal domain"/>
    <property type="match status" value="3"/>
</dbReference>
<evidence type="ECO:0000256" key="2">
    <source>
        <dbReference type="SAM" id="SignalP"/>
    </source>
</evidence>
<keyword evidence="5" id="KW-1185">Reference proteome</keyword>
<organism evidence="4 5">
    <name type="scientific">Cerina litoralis</name>
    <dbReference type="NCBI Taxonomy" id="2874477"/>
    <lineage>
        <taxon>Bacteria</taxon>
        <taxon>Pseudomonadati</taxon>
        <taxon>Bacteroidota</taxon>
        <taxon>Flavobacteriia</taxon>
        <taxon>Flavobacteriales</taxon>
        <taxon>Flavobacteriaceae</taxon>
        <taxon>Cerina</taxon>
    </lineage>
</organism>
<evidence type="ECO:0000313" key="5">
    <source>
        <dbReference type="Proteomes" id="UP001200642"/>
    </source>
</evidence>
<dbReference type="EMBL" id="JAIRBC010000016">
    <property type="protein sequence ID" value="MCG2461468.1"/>
    <property type="molecule type" value="Genomic_DNA"/>
</dbReference>
<comment type="caution">
    <text evidence="4">The sequence shown here is derived from an EMBL/GenBank/DDBJ whole genome shotgun (WGS) entry which is preliminary data.</text>
</comment>
<evidence type="ECO:0000313" key="4">
    <source>
        <dbReference type="EMBL" id="MCG2461468.1"/>
    </source>
</evidence>
<dbReference type="InterPro" id="IPR011519">
    <property type="entry name" value="UnbV_ASPIC"/>
</dbReference>
<gene>
    <name evidence="4" type="ORF">K8352_11965</name>
</gene>
<accession>A0AAE3EV05</accession>